<name>A0A917WTK0_9ACTN</name>
<dbReference type="InterPro" id="IPR037049">
    <property type="entry name" value="DUF1214_C_sf"/>
</dbReference>
<dbReference type="InterPro" id="IPR037050">
    <property type="entry name" value="DUF1254_sf"/>
</dbReference>
<dbReference type="Pfam" id="PF06742">
    <property type="entry name" value="DUF1214"/>
    <property type="match status" value="1"/>
</dbReference>
<protein>
    <recommendedName>
        <fullName evidence="5">DUF1254 domain-containing protein</fullName>
    </recommendedName>
</protein>
<evidence type="ECO:0000259" key="1">
    <source>
        <dbReference type="Pfam" id="PF06742"/>
    </source>
</evidence>
<dbReference type="SUPFAM" id="SSF160935">
    <property type="entry name" value="VPA0735-like"/>
    <property type="match status" value="1"/>
</dbReference>
<dbReference type="InterPro" id="IPR010679">
    <property type="entry name" value="DUF1254"/>
</dbReference>
<dbReference type="Proteomes" id="UP000642070">
    <property type="component" value="Unassembled WGS sequence"/>
</dbReference>
<dbReference type="EMBL" id="BMPI01000013">
    <property type="protein sequence ID" value="GGM28030.1"/>
    <property type="molecule type" value="Genomic_DNA"/>
</dbReference>
<feature type="domain" description="DUF1254" evidence="2">
    <location>
        <begin position="35"/>
        <end position="163"/>
    </location>
</feature>
<accession>A0A917WTK0</accession>
<dbReference type="InterPro" id="IPR010621">
    <property type="entry name" value="DUF1214"/>
</dbReference>
<evidence type="ECO:0000313" key="3">
    <source>
        <dbReference type="EMBL" id="GGM28030.1"/>
    </source>
</evidence>
<organism evidence="3 4">
    <name type="scientific">Dactylosporangium sucinum</name>
    <dbReference type="NCBI Taxonomy" id="1424081"/>
    <lineage>
        <taxon>Bacteria</taxon>
        <taxon>Bacillati</taxon>
        <taxon>Actinomycetota</taxon>
        <taxon>Actinomycetes</taxon>
        <taxon>Micromonosporales</taxon>
        <taxon>Micromonosporaceae</taxon>
        <taxon>Dactylosporangium</taxon>
    </lineage>
</organism>
<dbReference type="Pfam" id="PF06863">
    <property type="entry name" value="DUF1254"/>
    <property type="match status" value="1"/>
</dbReference>
<feature type="domain" description="DUF1214" evidence="1">
    <location>
        <begin position="312"/>
        <end position="420"/>
    </location>
</feature>
<dbReference type="PANTHER" id="PTHR36509:SF2">
    <property type="entry name" value="BLL3101 PROTEIN"/>
    <property type="match status" value="1"/>
</dbReference>
<dbReference type="PANTHER" id="PTHR36509">
    <property type="entry name" value="BLL3101 PROTEIN"/>
    <property type="match status" value="1"/>
</dbReference>
<dbReference type="RefSeq" id="WP_190250577.1">
    <property type="nucleotide sequence ID" value="NZ_BMPI01000013.1"/>
</dbReference>
<dbReference type="Gene3D" id="2.60.120.600">
    <property type="entry name" value="Domain of unknown function DUF1214, C-terminal domain"/>
    <property type="match status" value="1"/>
</dbReference>
<comment type="caution">
    <text evidence="3">The sequence shown here is derived from an EMBL/GenBank/DDBJ whole genome shotgun (WGS) entry which is preliminary data.</text>
</comment>
<evidence type="ECO:0000313" key="4">
    <source>
        <dbReference type="Proteomes" id="UP000642070"/>
    </source>
</evidence>
<reference evidence="3" key="2">
    <citation type="submission" date="2020-09" db="EMBL/GenBank/DDBJ databases">
        <authorList>
            <person name="Sun Q."/>
            <person name="Ohkuma M."/>
        </authorList>
    </citation>
    <scope>NUCLEOTIDE SEQUENCE</scope>
    <source>
        <strain evidence="3">JCM 19831</strain>
    </source>
</reference>
<evidence type="ECO:0000259" key="2">
    <source>
        <dbReference type="Pfam" id="PF06863"/>
    </source>
</evidence>
<reference evidence="3" key="1">
    <citation type="journal article" date="2014" name="Int. J. Syst. Evol. Microbiol.">
        <title>Complete genome sequence of Corynebacterium casei LMG S-19264T (=DSM 44701T), isolated from a smear-ripened cheese.</title>
        <authorList>
            <consortium name="US DOE Joint Genome Institute (JGI-PGF)"/>
            <person name="Walter F."/>
            <person name="Albersmeier A."/>
            <person name="Kalinowski J."/>
            <person name="Ruckert C."/>
        </authorList>
    </citation>
    <scope>NUCLEOTIDE SEQUENCE</scope>
    <source>
        <strain evidence="3">JCM 19831</strain>
    </source>
</reference>
<proteinExistence type="predicted"/>
<evidence type="ECO:0008006" key="5">
    <source>
        <dbReference type="Google" id="ProtNLM"/>
    </source>
</evidence>
<sequence>MRDDLPALAAEAFGYGYPLLSGLTAVERDVTTSPFNTFTHRRGLATPGPQSTNANVDLLHSTAQLDLSGGPLWLRVPATGGRYHVVQFIDAWTDNFAYVGSRSTGADEREYLLVPPGWAGREAPGAEIIRMPTMVATLIARFACDGPADLPTVNALQDGLSIERMYPQVPLDGLPAPQSGVPDDVLFFETLRRSLAAFPPSPAERRYQRRFGPLGLFERGNSPYTTIPRDVRNAMREGLERGRDALEEAATSEHASLVNGWTNDLHTFDYNLDYFEVGTMDTPEWTVPDRDQAHRMRAVAARTGLWGTHAYEAVHPTVHKSLTGERLTGTRSHTIRFDQPPPVAAQWSLALYDAPDSRLVPNELDRYAVGSHTPGLRTDPDGSVTVTIQHERPADEAAAANWLPAPAGGFRPVLWMYHPAPAVLHSEYRLPPVVPG</sequence>
<gene>
    <name evidence="3" type="ORF">GCM10007977_031680</name>
</gene>
<keyword evidence="4" id="KW-1185">Reference proteome</keyword>
<dbReference type="AlphaFoldDB" id="A0A917WTK0"/>
<dbReference type="Gene3D" id="2.60.40.1610">
    <property type="entry name" value="Domain of unknown function DUF1254"/>
    <property type="match status" value="1"/>
</dbReference>